<feature type="region of interest" description="Disordered" evidence="1">
    <location>
        <begin position="26"/>
        <end position="76"/>
    </location>
</feature>
<keyword evidence="3" id="KW-1185">Reference proteome</keyword>
<feature type="compositionally biased region" description="Basic and acidic residues" evidence="1">
    <location>
        <begin position="64"/>
        <end position="76"/>
    </location>
</feature>
<organism evidence="2 3">
    <name type="scientific">Stylosanthes scabra</name>
    <dbReference type="NCBI Taxonomy" id="79078"/>
    <lineage>
        <taxon>Eukaryota</taxon>
        <taxon>Viridiplantae</taxon>
        <taxon>Streptophyta</taxon>
        <taxon>Embryophyta</taxon>
        <taxon>Tracheophyta</taxon>
        <taxon>Spermatophyta</taxon>
        <taxon>Magnoliopsida</taxon>
        <taxon>eudicotyledons</taxon>
        <taxon>Gunneridae</taxon>
        <taxon>Pentapetalae</taxon>
        <taxon>rosids</taxon>
        <taxon>fabids</taxon>
        <taxon>Fabales</taxon>
        <taxon>Fabaceae</taxon>
        <taxon>Papilionoideae</taxon>
        <taxon>50 kb inversion clade</taxon>
        <taxon>dalbergioids sensu lato</taxon>
        <taxon>Dalbergieae</taxon>
        <taxon>Pterocarpus clade</taxon>
        <taxon>Stylosanthes</taxon>
    </lineage>
</organism>
<gene>
    <name evidence="2" type="ORF">PIB30_076446</name>
</gene>
<proteinExistence type="predicted"/>
<reference evidence="2 3" key="1">
    <citation type="journal article" date="2023" name="Plants (Basel)">
        <title>Bridging the Gap: Combining Genomics and Transcriptomics Approaches to Understand Stylosanthes scabra, an Orphan Legume from the Brazilian Caatinga.</title>
        <authorList>
            <person name="Ferreira-Neto J.R.C."/>
            <person name="da Silva M.D."/>
            <person name="Binneck E."/>
            <person name="de Melo N.F."/>
            <person name="da Silva R.H."/>
            <person name="de Melo A.L.T.M."/>
            <person name="Pandolfi V."/>
            <person name="Bustamante F.O."/>
            <person name="Brasileiro-Vidal A.C."/>
            <person name="Benko-Iseppon A.M."/>
        </authorList>
    </citation>
    <scope>NUCLEOTIDE SEQUENCE [LARGE SCALE GENOMIC DNA]</scope>
    <source>
        <tissue evidence="2">Leaves</tissue>
    </source>
</reference>
<evidence type="ECO:0000256" key="1">
    <source>
        <dbReference type="SAM" id="MobiDB-lite"/>
    </source>
</evidence>
<evidence type="ECO:0000313" key="3">
    <source>
        <dbReference type="Proteomes" id="UP001341840"/>
    </source>
</evidence>
<protein>
    <submittedName>
        <fullName evidence="2">Uncharacterized protein</fullName>
    </submittedName>
</protein>
<comment type="caution">
    <text evidence="2">The sequence shown here is derived from an EMBL/GenBank/DDBJ whole genome shotgun (WGS) entry which is preliminary data.</text>
</comment>
<accession>A0ABU6VRF4</accession>
<evidence type="ECO:0000313" key="2">
    <source>
        <dbReference type="EMBL" id="MED6175228.1"/>
    </source>
</evidence>
<sequence length="221" mass="23806">MAEVDSAGPPSILPTYTVLAASAEASASSPAATVVPEPSTGATKSKKKPPATSTEKPISLEGEEGAKEDPSADLRQKRWKRKVQESFLYDAAFGADYAWEHERWILGFQGSVREAFGPVVPKHLLGTAQHYACKLTACLQVGIENAFSAKLKMEMEKELAAAKDQVAILTAKRDSPLTSPPLKAKVDSLNEQLRLAKGERLSALAQMSEVEEESKVQAVEL</sequence>
<dbReference type="Proteomes" id="UP001341840">
    <property type="component" value="Unassembled WGS sequence"/>
</dbReference>
<name>A0ABU6VRF4_9FABA</name>
<dbReference type="EMBL" id="JASCZI010152036">
    <property type="protein sequence ID" value="MED6175228.1"/>
    <property type="molecule type" value="Genomic_DNA"/>
</dbReference>
<feature type="compositionally biased region" description="Low complexity" evidence="1">
    <location>
        <begin position="26"/>
        <end position="43"/>
    </location>
</feature>